<organism evidence="7 8">
    <name type="scientific">Staphylococcus arlettae</name>
    <dbReference type="NCBI Taxonomy" id="29378"/>
    <lineage>
        <taxon>Bacteria</taxon>
        <taxon>Bacillati</taxon>
        <taxon>Bacillota</taxon>
        <taxon>Bacilli</taxon>
        <taxon>Bacillales</taxon>
        <taxon>Staphylococcaceae</taxon>
        <taxon>Staphylococcus</taxon>
    </lineage>
</organism>
<evidence type="ECO:0000313" key="9">
    <source>
        <dbReference type="Proteomes" id="UP000321598"/>
    </source>
</evidence>
<evidence type="ECO:0000256" key="2">
    <source>
        <dbReference type="ARBA" id="ARBA00022448"/>
    </source>
</evidence>
<dbReference type="InterPro" id="IPR003593">
    <property type="entry name" value="AAA+_ATPase"/>
</dbReference>
<protein>
    <submittedName>
        <fullName evidence="7">Mn2+/Zn2+ ABC transporter ATPase</fullName>
        <ecNumber evidence="7">3.6.3.-</ecNumber>
    </submittedName>
    <submittedName>
        <fullName evidence="6">Phosphonate ABC transporter ATP-binding protein</fullName>
    </submittedName>
</protein>
<evidence type="ECO:0000259" key="5">
    <source>
        <dbReference type="PROSITE" id="PS50893"/>
    </source>
</evidence>
<dbReference type="InterPro" id="IPR027417">
    <property type="entry name" value="P-loop_NTPase"/>
</dbReference>
<dbReference type="STRING" id="1212545.SARL_00950"/>
<evidence type="ECO:0000313" key="6">
    <source>
        <dbReference type="EMBL" id="GEP99729.1"/>
    </source>
</evidence>
<dbReference type="EMBL" id="BKAV01000004">
    <property type="protein sequence ID" value="GEP99729.1"/>
    <property type="molecule type" value="Genomic_DNA"/>
</dbReference>
<dbReference type="AlphaFoldDB" id="A0A380CRA0"/>
<keyword evidence="2" id="KW-0813">Transport</keyword>
<dbReference type="InterPro" id="IPR050153">
    <property type="entry name" value="Metal_Ion_Import_ABC"/>
</dbReference>
<keyword evidence="3" id="KW-0547">Nucleotide-binding</keyword>
<dbReference type="CDD" id="cd03235">
    <property type="entry name" value="ABC_Metallic_Cations"/>
    <property type="match status" value="1"/>
</dbReference>
<dbReference type="RefSeq" id="WP_103388033.1">
    <property type="nucleotide sequence ID" value="NZ_BKAV01000004.1"/>
</dbReference>
<dbReference type="InterPro" id="IPR003439">
    <property type="entry name" value="ABC_transporter-like_ATP-bd"/>
</dbReference>
<dbReference type="SUPFAM" id="SSF52540">
    <property type="entry name" value="P-loop containing nucleoside triphosphate hydrolases"/>
    <property type="match status" value="1"/>
</dbReference>
<gene>
    <name evidence="7" type="primary">hmuV</name>
    <name evidence="7" type="ORF">NCTC12413_02235</name>
    <name evidence="6" type="ORF">SAR03_07670</name>
</gene>
<evidence type="ECO:0000256" key="4">
    <source>
        <dbReference type="ARBA" id="ARBA00022840"/>
    </source>
</evidence>
<dbReference type="PROSITE" id="PS00211">
    <property type="entry name" value="ABC_TRANSPORTER_1"/>
    <property type="match status" value="1"/>
</dbReference>
<dbReference type="Pfam" id="PF00005">
    <property type="entry name" value="ABC_tran"/>
    <property type="match status" value="1"/>
</dbReference>
<dbReference type="EC" id="3.6.3.-" evidence="7"/>
<evidence type="ECO:0000256" key="1">
    <source>
        <dbReference type="ARBA" id="ARBA00005417"/>
    </source>
</evidence>
<dbReference type="PANTHER" id="PTHR42734:SF5">
    <property type="entry name" value="IRON TRANSPORT SYSTEM ATP-BINDING PROTEIN HI_0361-RELATED"/>
    <property type="match status" value="1"/>
</dbReference>
<dbReference type="OrthoDB" id="9806726at2"/>
<dbReference type="PANTHER" id="PTHR42734">
    <property type="entry name" value="METAL TRANSPORT SYSTEM ATP-BINDING PROTEIN TM_0124-RELATED"/>
    <property type="match status" value="1"/>
</dbReference>
<keyword evidence="4 6" id="KW-0067">ATP-binding</keyword>
<name>A0A380CRA0_9STAP</name>
<accession>A0A380CRA0</accession>
<dbReference type="PROSITE" id="PS50893">
    <property type="entry name" value="ABC_TRANSPORTER_2"/>
    <property type="match status" value="1"/>
</dbReference>
<dbReference type="GO" id="GO:0005524">
    <property type="term" value="F:ATP binding"/>
    <property type="evidence" value="ECO:0007669"/>
    <property type="project" value="UniProtKB-KW"/>
</dbReference>
<keyword evidence="9" id="KW-1185">Reference proteome</keyword>
<reference evidence="7 8" key="1">
    <citation type="submission" date="2018-06" db="EMBL/GenBank/DDBJ databases">
        <authorList>
            <consortium name="Pathogen Informatics"/>
            <person name="Doyle S."/>
        </authorList>
    </citation>
    <scope>NUCLEOTIDE SEQUENCE [LARGE SCALE GENOMIC DNA]</scope>
    <source>
        <strain evidence="7 8">NCTC12413</strain>
    </source>
</reference>
<sequence length="246" mass="27643">MLEIKNLNLHLGKKHVLKDINLTLPIQGEIIGIMGPNGAGKSSLFKSLIGEFKATGEQLLNQQPLSSVLKSITYIPQKAHIDLDFPIGVEAVILSGSYGNIGWFKPVTKKVKSRLESLLTTLELNDLRHRQISEISGGQLQRVLVARALMHSNQVYMLDEPFVGIDFHSEQLIFNLLQHLKSENKLILIVHHDLSKATQYFDRIILLNRTIRFFGDSDIAMQPEQLNQTFLNAEPSALISDEKSVQ</sequence>
<feature type="domain" description="ABC transporter" evidence="5">
    <location>
        <begin position="2"/>
        <end position="234"/>
    </location>
</feature>
<dbReference type="SMART" id="SM00382">
    <property type="entry name" value="AAA"/>
    <property type="match status" value="1"/>
</dbReference>
<dbReference type="InterPro" id="IPR017871">
    <property type="entry name" value="ABC_transporter-like_CS"/>
</dbReference>
<dbReference type="Proteomes" id="UP000321598">
    <property type="component" value="Unassembled WGS sequence"/>
</dbReference>
<proteinExistence type="inferred from homology"/>
<evidence type="ECO:0000313" key="7">
    <source>
        <dbReference type="EMBL" id="SUJ25068.1"/>
    </source>
</evidence>
<dbReference type="EMBL" id="UGZE01000001">
    <property type="protein sequence ID" value="SUJ25068.1"/>
    <property type="molecule type" value="Genomic_DNA"/>
</dbReference>
<evidence type="ECO:0000313" key="8">
    <source>
        <dbReference type="Proteomes" id="UP000254956"/>
    </source>
</evidence>
<keyword evidence="7" id="KW-0378">Hydrolase</keyword>
<comment type="similarity">
    <text evidence="1">Belongs to the ABC transporter superfamily.</text>
</comment>
<dbReference type="Proteomes" id="UP000254956">
    <property type="component" value="Unassembled WGS sequence"/>
</dbReference>
<reference evidence="6 9" key="2">
    <citation type="submission" date="2019-07" db="EMBL/GenBank/DDBJ databases">
        <title>Whole genome shotgun sequence of Staphylococcus arlettae NBRC 109765.</title>
        <authorList>
            <person name="Hosoyama A."/>
            <person name="Uohara A."/>
            <person name="Ohji S."/>
            <person name="Ichikawa N."/>
        </authorList>
    </citation>
    <scope>NUCLEOTIDE SEQUENCE [LARGE SCALE GENOMIC DNA]</scope>
    <source>
        <strain evidence="6 9">NBRC 109765</strain>
    </source>
</reference>
<dbReference type="GO" id="GO:0016887">
    <property type="term" value="F:ATP hydrolysis activity"/>
    <property type="evidence" value="ECO:0007669"/>
    <property type="project" value="InterPro"/>
</dbReference>
<dbReference type="Gene3D" id="3.40.50.300">
    <property type="entry name" value="P-loop containing nucleotide triphosphate hydrolases"/>
    <property type="match status" value="1"/>
</dbReference>
<evidence type="ECO:0000256" key="3">
    <source>
        <dbReference type="ARBA" id="ARBA00022741"/>
    </source>
</evidence>